<sequence>MGAGYEIRRILKKRPPRLCNTQGRAQLYLVSKKRQGLSTNTERERQKVRESSIKPLNRLRGENTNVKSTISPNPVMCQSIHKLAFYTYFVIETKDLLLYKDLVLG</sequence>
<dbReference type="EMBL" id="LACB01000163">
    <property type="protein sequence ID" value="KAJ9487363.1"/>
    <property type="molecule type" value="Genomic_DNA"/>
</dbReference>
<comment type="caution">
    <text evidence="2">The sequence shown here is derived from an EMBL/GenBank/DDBJ whole genome shotgun (WGS) entry which is preliminary data.</text>
</comment>
<dbReference type="AlphaFoldDB" id="A0AAI9X8R1"/>
<feature type="region of interest" description="Disordered" evidence="1">
    <location>
        <begin position="34"/>
        <end position="68"/>
    </location>
</feature>
<protein>
    <submittedName>
        <fullName evidence="2">Uncharacterized protein</fullName>
    </submittedName>
</protein>
<evidence type="ECO:0000313" key="2">
    <source>
        <dbReference type="EMBL" id="KAJ9487363.1"/>
    </source>
</evidence>
<name>A0AAI9X8R1_PENTH</name>
<reference evidence="2" key="2">
    <citation type="journal article" date="2016" name="Fungal Biol.">
        <title>Ochratoxin A production by Penicillium thymicola.</title>
        <authorList>
            <person name="Nguyen H.D.T."/>
            <person name="McMullin D.R."/>
            <person name="Ponomareva E."/>
            <person name="Riley R."/>
            <person name="Pomraning K.R."/>
            <person name="Baker S.E."/>
            <person name="Seifert K.A."/>
        </authorList>
    </citation>
    <scope>NUCLEOTIDE SEQUENCE</scope>
    <source>
        <strain evidence="2">DAOM 180753</strain>
    </source>
</reference>
<gene>
    <name evidence="2" type="ORF">VN97_g5940</name>
</gene>
<feature type="compositionally biased region" description="Basic and acidic residues" evidence="1">
    <location>
        <begin position="41"/>
        <end position="52"/>
    </location>
</feature>
<evidence type="ECO:0000313" key="3">
    <source>
        <dbReference type="Proteomes" id="UP001227192"/>
    </source>
</evidence>
<keyword evidence="3" id="KW-1185">Reference proteome</keyword>
<organism evidence="2 3">
    <name type="scientific">Penicillium thymicola</name>
    <dbReference type="NCBI Taxonomy" id="293382"/>
    <lineage>
        <taxon>Eukaryota</taxon>
        <taxon>Fungi</taxon>
        <taxon>Dikarya</taxon>
        <taxon>Ascomycota</taxon>
        <taxon>Pezizomycotina</taxon>
        <taxon>Eurotiomycetes</taxon>
        <taxon>Eurotiomycetidae</taxon>
        <taxon>Eurotiales</taxon>
        <taxon>Aspergillaceae</taxon>
        <taxon>Penicillium</taxon>
    </lineage>
</organism>
<evidence type="ECO:0000256" key="1">
    <source>
        <dbReference type="SAM" id="MobiDB-lite"/>
    </source>
</evidence>
<proteinExistence type="predicted"/>
<dbReference type="Proteomes" id="UP001227192">
    <property type="component" value="Unassembled WGS sequence"/>
</dbReference>
<reference evidence="2" key="1">
    <citation type="submission" date="2015-06" db="EMBL/GenBank/DDBJ databases">
        <authorList>
            <person name="Nguyen H."/>
        </authorList>
    </citation>
    <scope>NUCLEOTIDE SEQUENCE</scope>
    <source>
        <strain evidence="2">DAOM 180753</strain>
    </source>
</reference>
<accession>A0AAI9X8R1</accession>